<dbReference type="InterPro" id="IPR050317">
    <property type="entry name" value="Plant_Fungal_Acyltransferase"/>
</dbReference>
<reference evidence="2" key="1">
    <citation type="submission" date="2023-12" db="EMBL/GenBank/DDBJ databases">
        <title>Genome assembly of Anisodus tanguticus.</title>
        <authorList>
            <person name="Wang Y.-J."/>
        </authorList>
    </citation>
    <scope>NUCLEOTIDE SEQUENCE</scope>
    <source>
        <strain evidence="2">KB-2021</strain>
        <tissue evidence="2">Leaf</tissue>
    </source>
</reference>
<evidence type="ECO:0000313" key="3">
    <source>
        <dbReference type="Proteomes" id="UP001291623"/>
    </source>
</evidence>
<protein>
    <submittedName>
        <fullName evidence="2">Uncharacterized protein</fullName>
    </submittedName>
</protein>
<dbReference type="Pfam" id="PF02458">
    <property type="entry name" value="Transferase"/>
    <property type="match status" value="1"/>
</dbReference>
<evidence type="ECO:0000313" key="2">
    <source>
        <dbReference type="EMBL" id="KAK4371901.1"/>
    </source>
</evidence>
<dbReference type="PANTHER" id="PTHR31642">
    <property type="entry name" value="TRICHOTHECENE 3-O-ACETYLTRANSFERASE"/>
    <property type="match status" value="1"/>
</dbReference>
<dbReference type="EMBL" id="JAVYJV010000004">
    <property type="protein sequence ID" value="KAK4371901.1"/>
    <property type="molecule type" value="Genomic_DNA"/>
</dbReference>
<dbReference type="InterPro" id="IPR023213">
    <property type="entry name" value="CAT-like_dom_sf"/>
</dbReference>
<name>A0AAE1SNF5_9SOLA</name>
<dbReference type="AlphaFoldDB" id="A0AAE1SNF5"/>
<dbReference type="PANTHER" id="PTHR31642:SF13">
    <property type="entry name" value="AGMATINE HYDROXYCINNAMOYLTRANSFERASE 1"/>
    <property type="match status" value="1"/>
</dbReference>
<dbReference type="Proteomes" id="UP001291623">
    <property type="component" value="Unassembled WGS sequence"/>
</dbReference>
<keyword evidence="3" id="KW-1185">Reference proteome</keyword>
<comment type="similarity">
    <text evidence="1">Belongs to the plant acyltransferase family.</text>
</comment>
<gene>
    <name evidence="2" type="ORF">RND71_007285</name>
</gene>
<accession>A0AAE1SNF5</accession>
<organism evidence="2 3">
    <name type="scientific">Anisodus tanguticus</name>
    <dbReference type="NCBI Taxonomy" id="243964"/>
    <lineage>
        <taxon>Eukaryota</taxon>
        <taxon>Viridiplantae</taxon>
        <taxon>Streptophyta</taxon>
        <taxon>Embryophyta</taxon>
        <taxon>Tracheophyta</taxon>
        <taxon>Spermatophyta</taxon>
        <taxon>Magnoliopsida</taxon>
        <taxon>eudicotyledons</taxon>
        <taxon>Gunneridae</taxon>
        <taxon>Pentapetalae</taxon>
        <taxon>asterids</taxon>
        <taxon>lamiids</taxon>
        <taxon>Solanales</taxon>
        <taxon>Solanaceae</taxon>
        <taxon>Solanoideae</taxon>
        <taxon>Hyoscyameae</taxon>
        <taxon>Anisodus</taxon>
    </lineage>
</organism>
<comment type="caution">
    <text evidence="2">The sequence shown here is derived from an EMBL/GenBank/DDBJ whole genome shotgun (WGS) entry which is preliminary data.</text>
</comment>
<sequence>MDVKVEKSRIIKPLYETTPHPITNYIPLSVFDKVTFDAHIAVIYAYHPPTHPTPPTYAFELGLRKTLAIYRELAGRLGKDESGNLVIFLNDSGVRFIEAKVENVLDHSILLKPSPILLSLHPSFKDMDDLIQIQITRFTCGSMIVGFIIHHQVADGHSASNFLMAWS</sequence>
<proteinExistence type="inferred from homology"/>
<dbReference type="GO" id="GO:0016747">
    <property type="term" value="F:acyltransferase activity, transferring groups other than amino-acyl groups"/>
    <property type="evidence" value="ECO:0007669"/>
    <property type="project" value="TreeGrafter"/>
</dbReference>
<evidence type="ECO:0000256" key="1">
    <source>
        <dbReference type="ARBA" id="ARBA00009861"/>
    </source>
</evidence>
<dbReference type="Gene3D" id="3.30.559.10">
    <property type="entry name" value="Chloramphenicol acetyltransferase-like domain"/>
    <property type="match status" value="1"/>
</dbReference>